<name>A0A0M4SMF9_9BACT</name>
<keyword evidence="5 9" id="KW-0418">Kinase</keyword>
<keyword evidence="3" id="KW-0597">Phosphoprotein</keyword>
<evidence type="ECO:0000256" key="1">
    <source>
        <dbReference type="ARBA" id="ARBA00000085"/>
    </source>
</evidence>
<keyword evidence="7" id="KW-0472">Membrane</keyword>
<reference evidence="10" key="1">
    <citation type="submission" date="2015-08" db="EMBL/GenBank/DDBJ databases">
        <title>Comparative genomics of the Campylobacter concisus group.</title>
        <authorList>
            <person name="Miller W.G."/>
            <person name="Yee E."/>
            <person name="Chapman M.H."/>
            <person name="Huynh S."/>
            <person name="Bono J.L."/>
            <person name="On S.L.W."/>
            <person name="St Leger J."/>
            <person name="Foster G."/>
            <person name="Parker C.T."/>
        </authorList>
    </citation>
    <scope>NUCLEOTIDE SEQUENCE [LARGE SCALE GENOMIC DNA]</scope>
    <source>
        <strain evidence="10">ATCC 33237</strain>
    </source>
</reference>
<evidence type="ECO:0000256" key="4">
    <source>
        <dbReference type="ARBA" id="ARBA00022679"/>
    </source>
</evidence>
<dbReference type="KEGG" id="ccoc:CCON33237_0810"/>
<keyword evidence="6" id="KW-0902">Two-component regulatory system</keyword>
<dbReference type="Pfam" id="PF02518">
    <property type="entry name" value="HATPase_c"/>
    <property type="match status" value="1"/>
</dbReference>
<protein>
    <recommendedName>
        <fullName evidence="2">histidine kinase</fullName>
        <ecNumber evidence="2">2.7.13.3</ecNumber>
    </recommendedName>
</protein>
<dbReference type="PANTHER" id="PTHR45453:SF1">
    <property type="entry name" value="PHOSPHATE REGULON SENSOR PROTEIN PHOR"/>
    <property type="match status" value="1"/>
</dbReference>
<dbReference type="InterPro" id="IPR003594">
    <property type="entry name" value="HATPase_dom"/>
</dbReference>
<sequence length="389" mass="44224">MSEKTQILFKILSLYLVSSVLFLGYFFIHDYKNKKETLILNEVKSLKEIKMGIYMKARMNGLDSISSLTKEKGVHACIVLKNGEKIYKDFDCQKIDKSKNVNLISGKVAIFEKIQYMDDNTTDELSHADIFLVGKDIKAEILSLQISTTLKALFFFFALLFVAFYLAKLSLRPLYEKIDTLNRFIKDSTHEINTPLSVISMSIETADLDNLNERNLKRFNNISLAAKSLNNIYDALVHLSFNLDKPGKKELIDLNLLTTQRLNYFSPFFAKRGLEIDSSLKPSFINADLGGVSKILDNLLSNASKYAAPNSKVRITLEPNFFSISNTGRGISKEDQMKIFDRYTRFNDDQGGFGIGLNLVKECCKKNDIFVKCQSKLDGETTFSLSWQN</sequence>
<evidence type="ECO:0000256" key="3">
    <source>
        <dbReference type="ARBA" id="ARBA00022553"/>
    </source>
</evidence>
<dbReference type="Proteomes" id="UP000066049">
    <property type="component" value="Chromosome"/>
</dbReference>
<evidence type="ECO:0000256" key="6">
    <source>
        <dbReference type="ARBA" id="ARBA00023012"/>
    </source>
</evidence>
<evidence type="ECO:0000256" key="2">
    <source>
        <dbReference type="ARBA" id="ARBA00012438"/>
    </source>
</evidence>
<evidence type="ECO:0000313" key="9">
    <source>
        <dbReference type="EMBL" id="ALF47496.1"/>
    </source>
</evidence>
<dbReference type="InterPro" id="IPR005467">
    <property type="entry name" value="His_kinase_dom"/>
</dbReference>
<dbReference type="GeneID" id="28662485"/>
<evidence type="ECO:0000256" key="7">
    <source>
        <dbReference type="SAM" id="Phobius"/>
    </source>
</evidence>
<gene>
    <name evidence="9" type="ORF">CCON33237_0810</name>
</gene>
<dbReference type="SUPFAM" id="SSF55874">
    <property type="entry name" value="ATPase domain of HSP90 chaperone/DNA topoisomerase II/histidine kinase"/>
    <property type="match status" value="1"/>
</dbReference>
<feature type="transmembrane region" description="Helical" evidence="7">
    <location>
        <begin position="7"/>
        <end position="28"/>
    </location>
</feature>
<dbReference type="PATRIC" id="fig|199.248.peg.842"/>
<dbReference type="PANTHER" id="PTHR45453">
    <property type="entry name" value="PHOSPHATE REGULON SENSOR PROTEIN PHOR"/>
    <property type="match status" value="1"/>
</dbReference>
<dbReference type="InterPro" id="IPR036890">
    <property type="entry name" value="HATPase_C_sf"/>
</dbReference>
<feature type="domain" description="Histidine kinase" evidence="8">
    <location>
        <begin position="187"/>
        <end position="389"/>
    </location>
</feature>
<dbReference type="GO" id="GO:0004721">
    <property type="term" value="F:phosphoprotein phosphatase activity"/>
    <property type="evidence" value="ECO:0007669"/>
    <property type="project" value="TreeGrafter"/>
</dbReference>
<dbReference type="GO" id="GO:0000155">
    <property type="term" value="F:phosphorelay sensor kinase activity"/>
    <property type="evidence" value="ECO:0007669"/>
    <property type="project" value="InterPro"/>
</dbReference>
<feature type="transmembrane region" description="Helical" evidence="7">
    <location>
        <begin position="152"/>
        <end position="171"/>
    </location>
</feature>
<dbReference type="PROSITE" id="PS50109">
    <property type="entry name" value="HIS_KIN"/>
    <property type="match status" value="1"/>
</dbReference>
<evidence type="ECO:0000256" key="5">
    <source>
        <dbReference type="ARBA" id="ARBA00022777"/>
    </source>
</evidence>
<comment type="catalytic activity">
    <reaction evidence="1">
        <text>ATP + protein L-histidine = ADP + protein N-phospho-L-histidine.</text>
        <dbReference type="EC" id="2.7.13.3"/>
    </reaction>
</comment>
<dbReference type="CDD" id="cd00082">
    <property type="entry name" value="HisKA"/>
    <property type="match status" value="1"/>
</dbReference>
<dbReference type="EMBL" id="CP012541">
    <property type="protein sequence ID" value="ALF47496.1"/>
    <property type="molecule type" value="Genomic_DNA"/>
</dbReference>
<dbReference type="AlphaFoldDB" id="A0A0M4SMF9"/>
<dbReference type="SUPFAM" id="SSF47384">
    <property type="entry name" value="Homodimeric domain of signal transducing histidine kinase"/>
    <property type="match status" value="1"/>
</dbReference>
<dbReference type="SMART" id="SM00388">
    <property type="entry name" value="HisKA"/>
    <property type="match status" value="1"/>
</dbReference>
<organism evidence="9 10">
    <name type="scientific">Campylobacter concisus</name>
    <dbReference type="NCBI Taxonomy" id="199"/>
    <lineage>
        <taxon>Bacteria</taxon>
        <taxon>Pseudomonadati</taxon>
        <taxon>Campylobacterota</taxon>
        <taxon>Epsilonproteobacteria</taxon>
        <taxon>Campylobacterales</taxon>
        <taxon>Campylobacteraceae</taxon>
        <taxon>Campylobacter</taxon>
    </lineage>
</organism>
<dbReference type="EC" id="2.7.13.3" evidence="2"/>
<dbReference type="InterPro" id="IPR050351">
    <property type="entry name" value="BphY/WalK/GraS-like"/>
</dbReference>
<evidence type="ECO:0000313" key="10">
    <source>
        <dbReference type="Proteomes" id="UP000066049"/>
    </source>
</evidence>
<keyword evidence="7" id="KW-1133">Transmembrane helix</keyword>
<evidence type="ECO:0000259" key="8">
    <source>
        <dbReference type="PROSITE" id="PS50109"/>
    </source>
</evidence>
<keyword evidence="4" id="KW-0808">Transferase</keyword>
<keyword evidence="7" id="KW-0812">Transmembrane</keyword>
<proteinExistence type="predicted"/>
<dbReference type="InterPro" id="IPR036097">
    <property type="entry name" value="HisK_dim/P_sf"/>
</dbReference>
<dbReference type="Pfam" id="PF00512">
    <property type="entry name" value="HisKA"/>
    <property type="match status" value="1"/>
</dbReference>
<dbReference type="Gene3D" id="1.10.287.130">
    <property type="match status" value="1"/>
</dbReference>
<accession>A0A0M4SMF9</accession>
<dbReference type="GO" id="GO:0016036">
    <property type="term" value="P:cellular response to phosphate starvation"/>
    <property type="evidence" value="ECO:0007669"/>
    <property type="project" value="TreeGrafter"/>
</dbReference>
<dbReference type="RefSeq" id="WP_054196510.1">
    <property type="nucleotide sequence ID" value="NZ_CABPUF010000002.1"/>
</dbReference>
<dbReference type="Gene3D" id="3.30.565.10">
    <property type="entry name" value="Histidine kinase-like ATPase, C-terminal domain"/>
    <property type="match status" value="1"/>
</dbReference>
<dbReference type="GO" id="GO:0005886">
    <property type="term" value="C:plasma membrane"/>
    <property type="evidence" value="ECO:0007669"/>
    <property type="project" value="TreeGrafter"/>
</dbReference>
<dbReference type="InterPro" id="IPR003661">
    <property type="entry name" value="HisK_dim/P_dom"/>
</dbReference>
<dbReference type="SMART" id="SM00387">
    <property type="entry name" value="HATPase_c"/>
    <property type="match status" value="1"/>
</dbReference>